<proteinExistence type="predicted"/>
<evidence type="ECO:0000313" key="1">
    <source>
        <dbReference type="EMBL" id="GGY17641.1"/>
    </source>
</evidence>
<accession>A0A918P3N2</accession>
<dbReference type="Proteomes" id="UP000645257">
    <property type="component" value="Unassembled WGS sequence"/>
</dbReference>
<reference evidence="1" key="1">
    <citation type="journal article" date="2014" name="Int. J. Syst. Evol. Microbiol.">
        <title>Complete genome sequence of Corynebacterium casei LMG S-19264T (=DSM 44701T), isolated from a smear-ripened cheese.</title>
        <authorList>
            <consortium name="US DOE Joint Genome Institute (JGI-PGF)"/>
            <person name="Walter F."/>
            <person name="Albersmeier A."/>
            <person name="Kalinowski J."/>
            <person name="Ruckert C."/>
        </authorList>
    </citation>
    <scope>NUCLEOTIDE SEQUENCE</scope>
    <source>
        <strain evidence="1">KCTC 32182</strain>
    </source>
</reference>
<dbReference type="EMBL" id="BMYX01000011">
    <property type="protein sequence ID" value="GGY17641.1"/>
    <property type="molecule type" value="Genomic_DNA"/>
</dbReference>
<organism evidence="1 2">
    <name type="scientific">Paludibacterium paludis</name>
    <dbReference type="NCBI Taxonomy" id="1225769"/>
    <lineage>
        <taxon>Bacteria</taxon>
        <taxon>Pseudomonadati</taxon>
        <taxon>Pseudomonadota</taxon>
        <taxon>Betaproteobacteria</taxon>
        <taxon>Neisseriales</taxon>
        <taxon>Chromobacteriaceae</taxon>
        <taxon>Paludibacterium</taxon>
    </lineage>
</organism>
<keyword evidence="2" id="KW-1185">Reference proteome</keyword>
<reference evidence="1" key="2">
    <citation type="submission" date="2020-09" db="EMBL/GenBank/DDBJ databases">
        <authorList>
            <person name="Sun Q."/>
            <person name="Kim S."/>
        </authorList>
    </citation>
    <scope>NUCLEOTIDE SEQUENCE</scope>
    <source>
        <strain evidence="1">KCTC 32182</strain>
    </source>
</reference>
<sequence>MLLEALVAMLVMTALGLGLVFTQGRAAVAQKTLRSQNLAVVRMRVLLQGDQAALCQTPSPTLPLTPSVSLPLTVRCSTRNMAVDAPAAGTGSAAVTVPVVTLSVSSPALLGPGTLTLSTVAP</sequence>
<comment type="caution">
    <text evidence="1">The sequence shown here is derived from an EMBL/GenBank/DDBJ whole genome shotgun (WGS) entry which is preliminary data.</text>
</comment>
<protein>
    <submittedName>
        <fullName evidence="1">Uncharacterized protein</fullName>
    </submittedName>
</protein>
<evidence type="ECO:0000313" key="2">
    <source>
        <dbReference type="Proteomes" id="UP000645257"/>
    </source>
</evidence>
<dbReference type="AlphaFoldDB" id="A0A918P3N2"/>
<gene>
    <name evidence="1" type="ORF">GCM10011289_21420</name>
</gene>
<name>A0A918P3N2_9NEIS</name>